<dbReference type="EMBL" id="CAMAPF010000137">
    <property type="protein sequence ID" value="CAH9106390.1"/>
    <property type="molecule type" value="Genomic_DNA"/>
</dbReference>
<keyword evidence="2" id="KW-1185">Reference proteome</keyword>
<accession>A0AAV0DU09</accession>
<comment type="caution">
    <text evidence="1">The sequence shown here is derived from an EMBL/GenBank/DDBJ whole genome shotgun (WGS) entry which is preliminary data.</text>
</comment>
<organism evidence="1 2">
    <name type="scientific">Cuscuta epithymum</name>
    <dbReference type="NCBI Taxonomy" id="186058"/>
    <lineage>
        <taxon>Eukaryota</taxon>
        <taxon>Viridiplantae</taxon>
        <taxon>Streptophyta</taxon>
        <taxon>Embryophyta</taxon>
        <taxon>Tracheophyta</taxon>
        <taxon>Spermatophyta</taxon>
        <taxon>Magnoliopsida</taxon>
        <taxon>eudicotyledons</taxon>
        <taxon>Gunneridae</taxon>
        <taxon>Pentapetalae</taxon>
        <taxon>asterids</taxon>
        <taxon>lamiids</taxon>
        <taxon>Solanales</taxon>
        <taxon>Convolvulaceae</taxon>
        <taxon>Cuscuteae</taxon>
        <taxon>Cuscuta</taxon>
        <taxon>Cuscuta subgen. Cuscuta</taxon>
    </lineage>
</organism>
<evidence type="ECO:0000313" key="1">
    <source>
        <dbReference type="EMBL" id="CAH9106390.1"/>
    </source>
</evidence>
<reference evidence="1" key="1">
    <citation type="submission" date="2022-07" db="EMBL/GenBank/DDBJ databases">
        <authorList>
            <person name="Macas J."/>
            <person name="Novak P."/>
            <person name="Neumann P."/>
        </authorList>
    </citation>
    <scope>NUCLEOTIDE SEQUENCE</scope>
</reference>
<gene>
    <name evidence="1" type="ORF">CEPIT_LOCUS17582</name>
</gene>
<name>A0AAV0DU09_9ASTE</name>
<sequence length="112" mass="12489">MFGKQRFCLAFLHGSAKSNTLQPGAFRGWPFQIIIRLTNLSSHLLLCFPVPLLKACYVLTASLRHWEYETPFIKSSLFLDLLSVYCHNLLPPAAIVQSPPFAGVPSQSVAKN</sequence>
<protein>
    <submittedName>
        <fullName evidence="1">Uncharacterized protein</fullName>
    </submittedName>
</protein>
<dbReference type="AlphaFoldDB" id="A0AAV0DU09"/>
<proteinExistence type="predicted"/>
<evidence type="ECO:0000313" key="2">
    <source>
        <dbReference type="Proteomes" id="UP001152523"/>
    </source>
</evidence>
<dbReference type="Proteomes" id="UP001152523">
    <property type="component" value="Unassembled WGS sequence"/>
</dbReference>